<name>A0A1V0UWW3_9BACL</name>
<evidence type="ECO:0000259" key="1">
    <source>
        <dbReference type="PROSITE" id="PS51085"/>
    </source>
</evidence>
<accession>A0A1V0UWW3</accession>
<dbReference type="Proteomes" id="UP000192727">
    <property type="component" value="Chromosome"/>
</dbReference>
<dbReference type="InterPro" id="IPR012675">
    <property type="entry name" value="Beta-grasp_dom_sf"/>
</dbReference>
<dbReference type="RefSeq" id="WP_024093747.1">
    <property type="nucleotide sequence ID" value="NZ_CP020557.1"/>
</dbReference>
<gene>
    <name evidence="2" type="ORF">B7C51_20085</name>
</gene>
<evidence type="ECO:0000313" key="3">
    <source>
        <dbReference type="Proteomes" id="UP000192727"/>
    </source>
</evidence>
<dbReference type="InterPro" id="IPR001041">
    <property type="entry name" value="2Fe-2S_ferredoxin-type"/>
</dbReference>
<proteinExistence type="predicted"/>
<protein>
    <submittedName>
        <fullName evidence="2">Ferredoxin</fullName>
    </submittedName>
</protein>
<evidence type="ECO:0000313" key="2">
    <source>
        <dbReference type="EMBL" id="ARF69632.1"/>
    </source>
</evidence>
<dbReference type="InterPro" id="IPR036010">
    <property type="entry name" value="2Fe-2S_ferredoxin-like_sf"/>
</dbReference>
<dbReference type="CDD" id="cd00207">
    <property type="entry name" value="fer2"/>
    <property type="match status" value="1"/>
</dbReference>
<dbReference type="Gene3D" id="3.10.20.30">
    <property type="match status" value="1"/>
</dbReference>
<dbReference type="EMBL" id="CP020557">
    <property type="protein sequence ID" value="ARF69632.1"/>
    <property type="molecule type" value="Genomic_DNA"/>
</dbReference>
<dbReference type="GO" id="GO:0051536">
    <property type="term" value="F:iron-sulfur cluster binding"/>
    <property type="evidence" value="ECO:0007669"/>
    <property type="project" value="InterPro"/>
</dbReference>
<dbReference type="SUPFAM" id="SSF54292">
    <property type="entry name" value="2Fe-2S ferredoxin-like"/>
    <property type="match status" value="1"/>
</dbReference>
<dbReference type="Pfam" id="PF00111">
    <property type="entry name" value="Fer2"/>
    <property type="match status" value="1"/>
</dbReference>
<organism evidence="2 3">
    <name type="scientific">Paenibacillus larvae subsp. pulvifaciens</name>
    <dbReference type="NCBI Taxonomy" id="1477"/>
    <lineage>
        <taxon>Bacteria</taxon>
        <taxon>Bacillati</taxon>
        <taxon>Bacillota</taxon>
        <taxon>Bacilli</taxon>
        <taxon>Bacillales</taxon>
        <taxon>Paenibacillaceae</taxon>
        <taxon>Paenibacillus</taxon>
    </lineage>
</organism>
<feature type="domain" description="2Fe-2S ferredoxin-type" evidence="1">
    <location>
        <begin position="4"/>
        <end position="96"/>
    </location>
</feature>
<dbReference type="AlphaFoldDB" id="A0A1V0UWW3"/>
<reference evidence="2 3" key="1">
    <citation type="submission" date="2017-03" db="EMBL/GenBank/DDBJ databases">
        <title>Paenibacillus larvae genome sequencing.</title>
        <authorList>
            <person name="Dingman D.W."/>
        </authorList>
    </citation>
    <scope>NUCLEOTIDE SEQUENCE [LARGE SCALE GENOMIC DNA]</scope>
    <source>
        <strain evidence="2 3">SAG 10367</strain>
    </source>
</reference>
<dbReference type="PROSITE" id="PS51085">
    <property type="entry name" value="2FE2S_FER_2"/>
    <property type="match status" value="1"/>
</dbReference>
<sequence length="117" mass="12872">MKLYTIRFEPQGKVVEVRPGTSVLDAARKAGVVIRTRCGGKAGCLMCKIQVTKPSGLSKPNDPEKRKLGSLADKGTRLSCQAKIIGNTEVIIPEDPLKAAVRAQLEKQRKEQEEDLW</sequence>